<feature type="region of interest" description="Disordered" evidence="1">
    <location>
        <begin position="49"/>
        <end position="68"/>
    </location>
</feature>
<accession>A0A9D4FT00</accession>
<reference evidence="2" key="2">
    <citation type="submission" date="2020-11" db="EMBL/GenBank/DDBJ databases">
        <authorList>
            <person name="McCartney M.A."/>
            <person name="Auch B."/>
            <person name="Kono T."/>
            <person name="Mallez S."/>
            <person name="Becker A."/>
            <person name="Gohl D.M."/>
            <person name="Silverstein K.A.T."/>
            <person name="Koren S."/>
            <person name="Bechman K.B."/>
            <person name="Herman A."/>
            <person name="Abrahante J.E."/>
            <person name="Garbe J."/>
        </authorList>
    </citation>
    <scope>NUCLEOTIDE SEQUENCE</scope>
    <source>
        <strain evidence="2">Duluth1</strain>
        <tissue evidence="2">Whole animal</tissue>
    </source>
</reference>
<reference evidence="2" key="1">
    <citation type="journal article" date="2019" name="bioRxiv">
        <title>The Genome of the Zebra Mussel, Dreissena polymorpha: A Resource for Invasive Species Research.</title>
        <authorList>
            <person name="McCartney M.A."/>
            <person name="Auch B."/>
            <person name="Kono T."/>
            <person name="Mallez S."/>
            <person name="Zhang Y."/>
            <person name="Obille A."/>
            <person name="Becker A."/>
            <person name="Abrahante J.E."/>
            <person name="Garbe J."/>
            <person name="Badalamenti J.P."/>
            <person name="Herman A."/>
            <person name="Mangelson H."/>
            <person name="Liachko I."/>
            <person name="Sullivan S."/>
            <person name="Sone E.D."/>
            <person name="Koren S."/>
            <person name="Silverstein K.A.T."/>
            <person name="Beckman K.B."/>
            <person name="Gohl D.M."/>
        </authorList>
    </citation>
    <scope>NUCLEOTIDE SEQUENCE</scope>
    <source>
        <strain evidence="2">Duluth1</strain>
        <tissue evidence="2">Whole animal</tissue>
    </source>
</reference>
<dbReference type="EMBL" id="JAIWYP010000006">
    <property type="protein sequence ID" value="KAH3804443.1"/>
    <property type="molecule type" value="Genomic_DNA"/>
</dbReference>
<evidence type="ECO:0000313" key="3">
    <source>
        <dbReference type="Proteomes" id="UP000828390"/>
    </source>
</evidence>
<organism evidence="2 3">
    <name type="scientific">Dreissena polymorpha</name>
    <name type="common">Zebra mussel</name>
    <name type="synonym">Mytilus polymorpha</name>
    <dbReference type="NCBI Taxonomy" id="45954"/>
    <lineage>
        <taxon>Eukaryota</taxon>
        <taxon>Metazoa</taxon>
        <taxon>Spiralia</taxon>
        <taxon>Lophotrochozoa</taxon>
        <taxon>Mollusca</taxon>
        <taxon>Bivalvia</taxon>
        <taxon>Autobranchia</taxon>
        <taxon>Heteroconchia</taxon>
        <taxon>Euheterodonta</taxon>
        <taxon>Imparidentia</taxon>
        <taxon>Neoheterodontei</taxon>
        <taxon>Myida</taxon>
        <taxon>Dreissenoidea</taxon>
        <taxon>Dreissenidae</taxon>
        <taxon>Dreissena</taxon>
    </lineage>
</organism>
<proteinExistence type="predicted"/>
<sequence>MATHISTGPVPTRKLEKGDNSWGSKPDMGDNSWSSEMERYRRKLGKTKGSLIQDSSVQSKDSHNGTAGEGLIKFNVNLLGLLRLKLLI</sequence>
<dbReference type="AlphaFoldDB" id="A0A9D4FT00"/>
<evidence type="ECO:0000313" key="2">
    <source>
        <dbReference type="EMBL" id="KAH3804443.1"/>
    </source>
</evidence>
<name>A0A9D4FT00_DREPO</name>
<evidence type="ECO:0000256" key="1">
    <source>
        <dbReference type="SAM" id="MobiDB-lite"/>
    </source>
</evidence>
<gene>
    <name evidence="2" type="ORF">DPMN_132728</name>
</gene>
<keyword evidence="3" id="KW-1185">Reference proteome</keyword>
<comment type="caution">
    <text evidence="2">The sequence shown here is derived from an EMBL/GenBank/DDBJ whole genome shotgun (WGS) entry which is preliminary data.</text>
</comment>
<feature type="compositionally biased region" description="Polar residues" evidence="1">
    <location>
        <begin position="50"/>
        <end position="59"/>
    </location>
</feature>
<dbReference type="Proteomes" id="UP000828390">
    <property type="component" value="Unassembled WGS sequence"/>
</dbReference>
<feature type="region of interest" description="Disordered" evidence="1">
    <location>
        <begin position="1"/>
        <end position="38"/>
    </location>
</feature>
<protein>
    <submittedName>
        <fullName evidence="2">Uncharacterized protein</fullName>
    </submittedName>
</protein>